<dbReference type="AlphaFoldDB" id="A0A540WA82"/>
<name>A0A540WA82_9ACTN</name>
<dbReference type="Pfam" id="PF07472">
    <property type="entry name" value="PA-IIL"/>
    <property type="match status" value="1"/>
</dbReference>
<feature type="domain" description="Calcium-mediated lectin" evidence="1">
    <location>
        <begin position="42"/>
        <end position="150"/>
    </location>
</feature>
<dbReference type="SUPFAM" id="SSF82026">
    <property type="entry name" value="Calcium-mediated lectin"/>
    <property type="match status" value="1"/>
</dbReference>
<sequence length="154" mass="16604">MPALVRGHPQDASPKRLPSIYIQGVPVSDAYVYVNGNKAEISLPAGARITVKAKTNSSLVQKVSVTSKDRAVDYQFTGTGERNTVSGQETFTGPSQLSATFEYSDSAGVFKPSKLNSGGPYDIGSYHLMVIVAENGDDSDYNDAILEFSWHTPR</sequence>
<evidence type="ECO:0000259" key="1">
    <source>
        <dbReference type="Pfam" id="PF07472"/>
    </source>
</evidence>
<dbReference type="EMBL" id="VIGB01000003">
    <property type="protein sequence ID" value="TQF05939.1"/>
    <property type="molecule type" value="Genomic_DNA"/>
</dbReference>
<dbReference type="InterPro" id="IPR010907">
    <property type="entry name" value="Ca-mediated_lectin"/>
</dbReference>
<dbReference type="InterPro" id="IPR036684">
    <property type="entry name" value="Ca_lectin_sf"/>
</dbReference>
<dbReference type="Gene3D" id="2.60.120.400">
    <property type="entry name" value="Calcium-mediated lectin"/>
    <property type="match status" value="1"/>
</dbReference>
<reference evidence="2 3" key="1">
    <citation type="submission" date="2019-06" db="EMBL/GenBank/DDBJ databases">
        <title>Description of Kitasatospora acidophila sp. nov. isolated from pine grove soil, and reclassification of Streptomyces novaecaesareae to Kitasatospora novaeceasareae comb. nov.</title>
        <authorList>
            <person name="Kim M.J."/>
        </authorList>
    </citation>
    <scope>NUCLEOTIDE SEQUENCE [LARGE SCALE GENOMIC DNA]</scope>
    <source>
        <strain evidence="2 3">MMS16-CNU292</strain>
    </source>
</reference>
<dbReference type="OrthoDB" id="4351109at2"/>
<organism evidence="2 3">
    <name type="scientific">Kitasatospora acidiphila</name>
    <dbReference type="NCBI Taxonomy" id="2567942"/>
    <lineage>
        <taxon>Bacteria</taxon>
        <taxon>Bacillati</taxon>
        <taxon>Actinomycetota</taxon>
        <taxon>Actinomycetes</taxon>
        <taxon>Kitasatosporales</taxon>
        <taxon>Streptomycetaceae</taxon>
        <taxon>Kitasatospora</taxon>
    </lineage>
</organism>
<comment type="caution">
    <text evidence="2">The sequence shown here is derived from an EMBL/GenBank/DDBJ whole genome shotgun (WGS) entry which is preliminary data.</text>
</comment>
<keyword evidence="3" id="KW-1185">Reference proteome</keyword>
<evidence type="ECO:0000313" key="3">
    <source>
        <dbReference type="Proteomes" id="UP000319103"/>
    </source>
</evidence>
<gene>
    <name evidence="2" type="ORF">E6W39_31580</name>
</gene>
<dbReference type="Proteomes" id="UP000319103">
    <property type="component" value="Unassembled WGS sequence"/>
</dbReference>
<protein>
    <recommendedName>
        <fullName evidence="1">Calcium-mediated lectin domain-containing protein</fullName>
    </recommendedName>
</protein>
<accession>A0A540WA82</accession>
<proteinExistence type="predicted"/>
<evidence type="ECO:0000313" key="2">
    <source>
        <dbReference type="EMBL" id="TQF05939.1"/>
    </source>
</evidence>